<dbReference type="RefSeq" id="WP_378049748.1">
    <property type="nucleotide sequence ID" value="NZ_JBHSXE010000001.1"/>
</dbReference>
<name>A0ABW2CTY9_9ACTN</name>
<evidence type="ECO:0000256" key="5">
    <source>
        <dbReference type="SAM" id="MobiDB-lite"/>
    </source>
</evidence>
<evidence type="ECO:0000313" key="8">
    <source>
        <dbReference type="Proteomes" id="UP001596380"/>
    </source>
</evidence>
<dbReference type="EMBL" id="JBHSXS010000035">
    <property type="protein sequence ID" value="MFC6885244.1"/>
    <property type="molecule type" value="Genomic_DNA"/>
</dbReference>
<dbReference type="PROSITE" id="PS51987">
    <property type="entry name" value="GS_CATALYTIC"/>
    <property type="match status" value="1"/>
</dbReference>
<dbReference type="PANTHER" id="PTHR43785">
    <property type="entry name" value="GAMMA-GLUTAMYLPUTRESCINE SYNTHETASE"/>
    <property type="match status" value="1"/>
</dbReference>
<dbReference type="InterPro" id="IPR036651">
    <property type="entry name" value="Gln_synt_N_sf"/>
</dbReference>
<keyword evidence="2 7" id="KW-0436">Ligase</keyword>
<accession>A0ABW2CTY9</accession>
<sequence length="468" mass="51318">MPPITEPPSGTTALDEHRDRNADAGALHDLRARIQESRVEFVYYQAVSLSGRVVGKVVPARHLARNLERGVNLHRTAMCDLQTDRSGALLGGGAEAAEFTAMPDPDTFAVLPWDTTVARFLCRVYEPAHLPGVGGRPLATDARSNLTRAHAAFTRDTGLELRTGCEPEMTWTGPGLEVSFRPGSSPSYHADALERMRPVYQRVIRYGQALGLDMIEGDYEDPGQLELNWGFDRADRTADRLVAYRQICRQVARELGVTASFMPKPTVGAMGNGCHHNLSLWRGEENVLADPSVRELHLTETGRHAVGGILSHAAGAMAVMGSTVNSYKRYWDAGQFAPAQINWGMDNKTCTVRLSANGRLEFKLPDAMVNPYLSHAVLLAAIKDGLDHATDPGDPQRGSSYEGPPSPFQPLPLTLGEALDAFAADKVVRGAMPEEMADLYLELKHDEWARFCGAVTDWEREMYTEAIP</sequence>
<dbReference type="InterPro" id="IPR008146">
    <property type="entry name" value="Gln_synth_cat_dom"/>
</dbReference>
<dbReference type="PANTHER" id="PTHR43785:SF14">
    <property type="entry name" value="GLUTAMINE SYNTHETASE"/>
    <property type="match status" value="1"/>
</dbReference>
<comment type="similarity">
    <text evidence="1 3 4">Belongs to the glutamine synthetase family.</text>
</comment>
<feature type="domain" description="GS catalytic" evidence="6">
    <location>
        <begin position="142"/>
        <end position="468"/>
    </location>
</feature>
<dbReference type="SUPFAM" id="SSF55931">
    <property type="entry name" value="Glutamine synthetase/guanido kinase"/>
    <property type="match status" value="1"/>
</dbReference>
<evidence type="ECO:0000259" key="6">
    <source>
        <dbReference type="PROSITE" id="PS51987"/>
    </source>
</evidence>
<dbReference type="Proteomes" id="UP001596380">
    <property type="component" value="Unassembled WGS sequence"/>
</dbReference>
<comment type="caution">
    <text evidence="7">The sequence shown here is derived from an EMBL/GenBank/DDBJ whole genome shotgun (WGS) entry which is preliminary data.</text>
</comment>
<dbReference type="Gene3D" id="3.10.20.70">
    <property type="entry name" value="Glutamine synthetase, N-terminal domain"/>
    <property type="match status" value="1"/>
</dbReference>
<evidence type="ECO:0000256" key="2">
    <source>
        <dbReference type="ARBA" id="ARBA00022598"/>
    </source>
</evidence>
<evidence type="ECO:0000256" key="3">
    <source>
        <dbReference type="PROSITE-ProRule" id="PRU01331"/>
    </source>
</evidence>
<evidence type="ECO:0000256" key="1">
    <source>
        <dbReference type="ARBA" id="ARBA00009897"/>
    </source>
</evidence>
<dbReference type="EC" id="6.3.1.-" evidence="7"/>
<dbReference type="InterPro" id="IPR014746">
    <property type="entry name" value="Gln_synth/guanido_kin_cat_dom"/>
</dbReference>
<dbReference type="Pfam" id="PF00120">
    <property type="entry name" value="Gln-synt_C"/>
    <property type="match status" value="1"/>
</dbReference>
<gene>
    <name evidence="7" type="ORF">ACFQKB_36185</name>
</gene>
<dbReference type="SMART" id="SM01230">
    <property type="entry name" value="Gln-synt_C"/>
    <property type="match status" value="1"/>
</dbReference>
<feature type="region of interest" description="Disordered" evidence="5">
    <location>
        <begin position="388"/>
        <end position="407"/>
    </location>
</feature>
<keyword evidence="8" id="KW-1185">Reference proteome</keyword>
<dbReference type="SUPFAM" id="SSF54368">
    <property type="entry name" value="Glutamine synthetase, N-terminal domain"/>
    <property type="match status" value="1"/>
</dbReference>
<evidence type="ECO:0000256" key="4">
    <source>
        <dbReference type="RuleBase" id="RU000384"/>
    </source>
</evidence>
<reference evidence="8" key="1">
    <citation type="journal article" date="2019" name="Int. J. Syst. Evol. Microbiol.">
        <title>The Global Catalogue of Microorganisms (GCM) 10K type strain sequencing project: providing services to taxonomists for standard genome sequencing and annotation.</title>
        <authorList>
            <consortium name="The Broad Institute Genomics Platform"/>
            <consortium name="The Broad Institute Genome Sequencing Center for Infectious Disease"/>
            <person name="Wu L."/>
            <person name="Ma J."/>
        </authorList>
    </citation>
    <scope>NUCLEOTIDE SEQUENCE [LARGE SCALE GENOMIC DNA]</scope>
    <source>
        <strain evidence="8">JCM 3369</strain>
    </source>
</reference>
<evidence type="ECO:0000313" key="7">
    <source>
        <dbReference type="EMBL" id="MFC6885244.1"/>
    </source>
</evidence>
<dbReference type="GO" id="GO:0016874">
    <property type="term" value="F:ligase activity"/>
    <property type="evidence" value="ECO:0007669"/>
    <property type="project" value="UniProtKB-KW"/>
</dbReference>
<protein>
    <submittedName>
        <fullName evidence="7">Glutamine synthetase family protein</fullName>
        <ecNumber evidence="7">6.3.1.-</ecNumber>
    </submittedName>
</protein>
<dbReference type="Gene3D" id="3.30.590.10">
    <property type="entry name" value="Glutamine synthetase/guanido kinase, catalytic domain"/>
    <property type="match status" value="1"/>
</dbReference>
<organism evidence="7 8">
    <name type="scientific">Actinomadura yumaensis</name>
    <dbReference type="NCBI Taxonomy" id="111807"/>
    <lineage>
        <taxon>Bacteria</taxon>
        <taxon>Bacillati</taxon>
        <taxon>Actinomycetota</taxon>
        <taxon>Actinomycetes</taxon>
        <taxon>Streptosporangiales</taxon>
        <taxon>Thermomonosporaceae</taxon>
        <taxon>Actinomadura</taxon>
    </lineage>
</organism>
<proteinExistence type="inferred from homology"/>